<dbReference type="AlphaFoldDB" id="A0A9X1V2V6"/>
<evidence type="ECO:0000313" key="2">
    <source>
        <dbReference type="Proteomes" id="UP001139226"/>
    </source>
</evidence>
<dbReference type="EMBL" id="JAKVTV010000002">
    <property type="protein sequence ID" value="MCH4822815.1"/>
    <property type="molecule type" value="Genomic_DNA"/>
</dbReference>
<protein>
    <submittedName>
        <fullName evidence="1">Uncharacterized protein</fullName>
    </submittedName>
</protein>
<evidence type="ECO:0000313" key="1">
    <source>
        <dbReference type="EMBL" id="MCH4822815.1"/>
    </source>
</evidence>
<dbReference type="RefSeq" id="WP_240712970.1">
    <property type="nucleotide sequence ID" value="NZ_JAKVTV010000002.1"/>
</dbReference>
<sequence length="51" mass="5831">MNSLINLVISFVLAILFGQQTEEPKTANYEGQNDPIEIFETLECRQQVLEC</sequence>
<comment type="caution">
    <text evidence="1">The sequence shown here is derived from an EMBL/GenBank/DDBJ whole genome shotgun (WGS) entry which is preliminary data.</text>
</comment>
<reference evidence="1" key="1">
    <citation type="submission" date="2022-03" db="EMBL/GenBank/DDBJ databases">
        <title>Gramella crocea sp. nov., isolated from activated sludge of a seafood processing plant.</title>
        <authorList>
            <person name="Zhang X."/>
        </authorList>
    </citation>
    <scope>NUCLEOTIDE SEQUENCE</scope>
    <source>
        <strain evidence="1">YJ019</strain>
    </source>
</reference>
<proteinExistence type="predicted"/>
<name>A0A9X1V2V6_9FLAO</name>
<organism evidence="1 2">
    <name type="scientific">Christiangramia lutea</name>
    <dbReference type="NCBI Taxonomy" id="1607951"/>
    <lineage>
        <taxon>Bacteria</taxon>
        <taxon>Pseudomonadati</taxon>
        <taxon>Bacteroidota</taxon>
        <taxon>Flavobacteriia</taxon>
        <taxon>Flavobacteriales</taxon>
        <taxon>Flavobacteriaceae</taxon>
        <taxon>Christiangramia</taxon>
    </lineage>
</organism>
<accession>A0A9X1V2V6</accession>
<dbReference type="Proteomes" id="UP001139226">
    <property type="component" value="Unassembled WGS sequence"/>
</dbReference>
<keyword evidence="2" id="KW-1185">Reference proteome</keyword>
<gene>
    <name evidence="1" type="ORF">ML462_06485</name>
</gene>